<dbReference type="Proteomes" id="UP000300879">
    <property type="component" value="Chromosome"/>
</dbReference>
<dbReference type="EMBL" id="CP040396">
    <property type="protein sequence ID" value="QCT00848.1"/>
    <property type="molecule type" value="Genomic_DNA"/>
</dbReference>
<evidence type="ECO:0000313" key="2">
    <source>
        <dbReference type="Proteomes" id="UP000300879"/>
    </source>
</evidence>
<evidence type="ECO:0000313" key="1">
    <source>
        <dbReference type="EMBL" id="QCT00848.1"/>
    </source>
</evidence>
<dbReference type="AlphaFoldDB" id="A0A4P8XFB0"/>
<dbReference type="KEGG" id="palo:E6C60_0121"/>
<proteinExistence type="predicted"/>
<reference evidence="1 2" key="1">
    <citation type="submission" date="2019-05" db="EMBL/GenBank/DDBJ databases">
        <authorList>
            <person name="Chen C."/>
        </authorList>
    </citation>
    <scope>NUCLEOTIDE SEQUENCE [LARGE SCALE GENOMIC DNA]</scope>
    <source>
        <strain evidence="1 2">HB172198</strain>
    </source>
</reference>
<gene>
    <name evidence="1" type="ORF">E6C60_0121</name>
</gene>
<keyword evidence="2" id="KW-1185">Reference proteome</keyword>
<name>A0A4P8XFB0_9BACL</name>
<sequence>MISNISITNLSKTYLLSKIKFLSCCSAQAFTKKEKAASAMKP</sequence>
<protein>
    <submittedName>
        <fullName evidence="1">Uncharacterized protein</fullName>
    </submittedName>
</protein>
<organism evidence="1 2">
    <name type="scientific">Paenibacillus algicola</name>
    <dbReference type="NCBI Taxonomy" id="2565926"/>
    <lineage>
        <taxon>Bacteria</taxon>
        <taxon>Bacillati</taxon>
        <taxon>Bacillota</taxon>
        <taxon>Bacilli</taxon>
        <taxon>Bacillales</taxon>
        <taxon>Paenibacillaceae</taxon>
        <taxon>Paenibacillus</taxon>
    </lineage>
</organism>
<accession>A0A4P8XFB0</accession>